<dbReference type="EC" id="3.2.1.22" evidence="5"/>
<evidence type="ECO:0000313" key="8">
    <source>
        <dbReference type="Proteomes" id="UP000285864"/>
    </source>
</evidence>
<dbReference type="InterPro" id="IPR008979">
    <property type="entry name" value="Galactose-bd-like_sf"/>
</dbReference>
<dbReference type="SUPFAM" id="SSF49785">
    <property type="entry name" value="Galactose-binding domain-like"/>
    <property type="match status" value="1"/>
</dbReference>
<evidence type="ECO:0000256" key="3">
    <source>
        <dbReference type="ARBA" id="ARBA00022801"/>
    </source>
</evidence>
<reference evidence="7 8" key="1">
    <citation type="submission" date="2018-08" db="EMBL/GenBank/DDBJ databases">
        <title>A genome reference for cultivated species of the human gut microbiota.</title>
        <authorList>
            <person name="Zou Y."/>
            <person name="Xue W."/>
            <person name="Luo G."/>
        </authorList>
    </citation>
    <scope>NUCLEOTIDE SEQUENCE [LARGE SCALE GENOMIC DNA]</scope>
    <source>
        <strain evidence="7 8">AF24-2</strain>
    </source>
</reference>
<evidence type="ECO:0000313" key="7">
    <source>
        <dbReference type="EMBL" id="RGR93505.1"/>
    </source>
</evidence>
<keyword evidence="3 5" id="KW-0378">Hydrolase</keyword>
<dbReference type="InterPro" id="IPR002241">
    <property type="entry name" value="Glyco_hydro_27"/>
</dbReference>
<protein>
    <recommendedName>
        <fullName evidence="5">Alpha-galactosidase</fullName>
        <ecNumber evidence="5">3.2.1.22</ecNumber>
    </recommendedName>
    <alternativeName>
        <fullName evidence="5">Melibiase</fullName>
    </alternativeName>
</protein>
<keyword evidence="5" id="KW-1015">Disulfide bond</keyword>
<dbReference type="GO" id="GO:0005975">
    <property type="term" value="P:carbohydrate metabolic process"/>
    <property type="evidence" value="ECO:0007669"/>
    <property type="project" value="InterPro"/>
</dbReference>
<dbReference type="GO" id="GO:0004557">
    <property type="term" value="F:alpha-galactosidase activity"/>
    <property type="evidence" value="ECO:0007669"/>
    <property type="project" value="UniProtKB-EC"/>
</dbReference>
<dbReference type="Pfam" id="PF17801">
    <property type="entry name" value="Melibiase_C"/>
    <property type="match status" value="1"/>
</dbReference>
<dbReference type="EMBL" id="QRUU01000055">
    <property type="protein sequence ID" value="RGR93505.1"/>
    <property type="molecule type" value="Genomic_DNA"/>
</dbReference>
<dbReference type="InterPro" id="IPR013785">
    <property type="entry name" value="Aldolase_TIM"/>
</dbReference>
<dbReference type="Gene3D" id="2.60.40.1180">
    <property type="entry name" value="Golgi alpha-mannosidase II"/>
    <property type="match status" value="1"/>
</dbReference>
<dbReference type="InterPro" id="IPR013780">
    <property type="entry name" value="Glyco_hydro_b"/>
</dbReference>
<evidence type="ECO:0000259" key="6">
    <source>
        <dbReference type="Pfam" id="PF17801"/>
    </source>
</evidence>
<sequence>MKNTNLKKCFTASLLGIIALGGYAQVNYVEPPIMGWSSWNTYRVNINEELIKKQADAMISQGLDKVGYHFINIDDGFFGFRDEKGILHTHPQRFPNGMKGIADYIHSLGLKAGIYSEAGANTCGSLWDGDKNGVGVGLYGFEHQDANLFFNEWGFDFIKIDYCGAGQQLDLEEQERYTEIVNAIREVCPRNISLNICRWAYPGTWVSSLAHSWRISGDINPSWESVKYIIDKNLYLSAFAGNGHYNDMDMLEIGRGLKPEEEETHFGMWCIMSSPLLIGCDLTAIPASSLQLLKNKELIALNQDLLGLQAYVVQHEHGGYVLVKDIEEKRGTIRAVALYNPTEETCSFRVPLSVLELEGTTRIRDLVKQKDERSVTDFIQFDVLPHGTKILRVEGERRMEPTRYEAEQAYLNQFDDLAKRKRGIAFMPFETASGGMTITNLGGHKDNYAQWNEVFSEQGGPYQMTVQYIPAEKKEREISDRRLEVTVNGNMTVVDKLETDRSKGVAQTTFTVNLQKGYNVIRIGSRFSWSPDLDCFTLTPVK</sequence>
<evidence type="ECO:0000256" key="5">
    <source>
        <dbReference type="RuleBase" id="RU361168"/>
    </source>
</evidence>
<comment type="catalytic activity">
    <reaction evidence="5">
        <text>Hydrolysis of terminal, non-reducing alpha-D-galactose residues in alpha-D-galactosides, including galactose oligosaccharides, galactomannans and galactolipids.</text>
        <dbReference type="EC" id="3.2.1.22"/>
    </reaction>
</comment>
<accession>A0A412GF66</accession>
<comment type="similarity">
    <text evidence="1 5">Belongs to the glycosyl hydrolase 27 family.</text>
</comment>
<dbReference type="CDD" id="cd14792">
    <property type="entry name" value="GH27"/>
    <property type="match status" value="1"/>
</dbReference>
<dbReference type="PANTHER" id="PTHR11452">
    <property type="entry name" value="ALPHA-GALACTOSIDASE/ALPHA-N-ACETYLGALACTOSAMINIDASE"/>
    <property type="match status" value="1"/>
</dbReference>
<keyword evidence="8" id="KW-1185">Reference proteome</keyword>
<evidence type="ECO:0000256" key="2">
    <source>
        <dbReference type="ARBA" id="ARBA00022729"/>
    </source>
</evidence>
<dbReference type="Gene3D" id="3.20.20.70">
    <property type="entry name" value="Aldolase class I"/>
    <property type="match status" value="1"/>
</dbReference>
<dbReference type="PANTHER" id="PTHR11452:SF75">
    <property type="entry name" value="ALPHA-GALACTOSIDASE MEL1"/>
    <property type="match status" value="1"/>
</dbReference>
<dbReference type="PRINTS" id="PR00740">
    <property type="entry name" value="GLHYDRLASE27"/>
</dbReference>
<dbReference type="Pfam" id="PF16499">
    <property type="entry name" value="Melibiase_2"/>
    <property type="match status" value="1"/>
</dbReference>
<dbReference type="RefSeq" id="WP_118484982.1">
    <property type="nucleotide sequence ID" value="NZ_QRUU01000055.1"/>
</dbReference>
<dbReference type="InterPro" id="IPR017853">
    <property type="entry name" value="GH"/>
</dbReference>
<evidence type="ECO:0000256" key="1">
    <source>
        <dbReference type="ARBA" id="ARBA00009743"/>
    </source>
</evidence>
<organism evidence="7 8">
    <name type="scientific">Phocaeicola coprocola</name>
    <dbReference type="NCBI Taxonomy" id="310298"/>
    <lineage>
        <taxon>Bacteria</taxon>
        <taxon>Pseudomonadati</taxon>
        <taxon>Bacteroidota</taxon>
        <taxon>Bacteroidia</taxon>
        <taxon>Bacteroidales</taxon>
        <taxon>Bacteroidaceae</taxon>
        <taxon>Phocaeicola</taxon>
    </lineage>
</organism>
<evidence type="ECO:0000256" key="4">
    <source>
        <dbReference type="ARBA" id="ARBA00023295"/>
    </source>
</evidence>
<name>A0A412GF66_9BACT</name>
<dbReference type="SUPFAM" id="SSF51011">
    <property type="entry name" value="Glycosyl hydrolase domain"/>
    <property type="match status" value="1"/>
</dbReference>
<proteinExistence type="inferred from homology"/>
<dbReference type="InterPro" id="IPR041233">
    <property type="entry name" value="Melibiase_C"/>
</dbReference>
<dbReference type="SUPFAM" id="SSF51445">
    <property type="entry name" value="(Trans)glycosidases"/>
    <property type="match status" value="1"/>
</dbReference>
<keyword evidence="4 5" id="KW-0326">Glycosidase</keyword>
<dbReference type="AlphaFoldDB" id="A0A412GF66"/>
<dbReference type="Proteomes" id="UP000285864">
    <property type="component" value="Unassembled WGS sequence"/>
</dbReference>
<dbReference type="CDD" id="cd04081">
    <property type="entry name" value="CBM35_galactosidase-like"/>
    <property type="match status" value="1"/>
</dbReference>
<keyword evidence="2" id="KW-0732">Signal</keyword>
<comment type="caution">
    <text evidence="7">The sequence shown here is derived from an EMBL/GenBank/DDBJ whole genome shotgun (WGS) entry which is preliminary data.</text>
</comment>
<feature type="domain" description="Alpha galactosidase C-terminal" evidence="6">
    <location>
        <begin position="331"/>
        <end position="393"/>
    </location>
</feature>
<gene>
    <name evidence="7" type="ORF">DWY20_11485</name>
</gene>
<dbReference type="Gene3D" id="2.60.120.260">
    <property type="entry name" value="Galactose-binding domain-like"/>
    <property type="match status" value="1"/>
</dbReference>